<evidence type="ECO:0000313" key="3">
    <source>
        <dbReference type="Proteomes" id="UP000023152"/>
    </source>
</evidence>
<keyword evidence="1" id="KW-0472">Membrane</keyword>
<dbReference type="Proteomes" id="UP000023152">
    <property type="component" value="Unassembled WGS sequence"/>
</dbReference>
<proteinExistence type="predicted"/>
<reference evidence="2 3" key="1">
    <citation type="journal article" date="2013" name="Curr. Biol.">
        <title>The Genome of the Foraminiferan Reticulomyxa filosa.</title>
        <authorList>
            <person name="Glockner G."/>
            <person name="Hulsmann N."/>
            <person name="Schleicher M."/>
            <person name="Noegel A.A."/>
            <person name="Eichinger L."/>
            <person name="Gallinger C."/>
            <person name="Pawlowski J."/>
            <person name="Sierra R."/>
            <person name="Euteneuer U."/>
            <person name="Pillet L."/>
            <person name="Moustafa A."/>
            <person name="Platzer M."/>
            <person name="Groth M."/>
            <person name="Szafranski K."/>
            <person name="Schliwa M."/>
        </authorList>
    </citation>
    <scope>NUCLEOTIDE SEQUENCE [LARGE SCALE GENOMIC DNA]</scope>
</reference>
<feature type="transmembrane region" description="Helical" evidence="1">
    <location>
        <begin position="20"/>
        <end position="38"/>
    </location>
</feature>
<name>X6LRW2_RETFI</name>
<protein>
    <submittedName>
        <fullName evidence="2">Uncharacterized protein</fullName>
    </submittedName>
</protein>
<gene>
    <name evidence="2" type="ORF">RFI_33931</name>
</gene>
<dbReference type="EMBL" id="ASPP01033203">
    <property type="protein sequence ID" value="ETO03475.1"/>
    <property type="molecule type" value="Genomic_DNA"/>
</dbReference>
<organism evidence="2 3">
    <name type="scientific">Reticulomyxa filosa</name>
    <dbReference type="NCBI Taxonomy" id="46433"/>
    <lineage>
        <taxon>Eukaryota</taxon>
        <taxon>Sar</taxon>
        <taxon>Rhizaria</taxon>
        <taxon>Retaria</taxon>
        <taxon>Foraminifera</taxon>
        <taxon>Monothalamids</taxon>
        <taxon>Reticulomyxidae</taxon>
        <taxon>Reticulomyxa</taxon>
    </lineage>
</organism>
<feature type="transmembrane region" description="Helical" evidence="1">
    <location>
        <begin position="47"/>
        <end position="69"/>
    </location>
</feature>
<keyword evidence="1" id="KW-1133">Transmembrane helix</keyword>
<evidence type="ECO:0000313" key="2">
    <source>
        <dbReference type="EMBL" id="ETO03475.1"/>
    </source>
</evidence>
<keyword evidence="3" id="KW-1185">Reference proteome</keyword>
<keyword evidence="1" id="KW-0812">Transmembrane</keyword>
<accession>X6LRW2</accession>
<dbReference type="AlphaFoldDB" id="X6LRW2"/>
<sequence length="230" mass="26604">MLDSKDEWFSFNVLMTLWNLFHMLMFRASFFYVIQMFLTHDHSLCHGVLLVLSIPLAYFIRGVCLARVFTLQEQMGVQAQLLLISKIFLFLEYFDHILVMEQHGGVCQFTLLEIEVHSNNNRNSSHNNGANANINVILLVMKCSMIIWMDKCICTNLHMDVLHLTLLSYHAGKIAMSCALIARLELIFYRTIYKLKILFINNLKSELSGKVEKFTVILLTLSKHELKIGV</sequence>
<comment type="caution">
    <text evidence="2">The sequence shown here is derived from an EMBL/GenBank/DDBJ whole genome shotgun (WGS) entry which is preliminary data.</text>
</comment>
<evidence type="ECO:0000256" key="1">
    <source>
        <dbReference type="SAM" id="Phobius"/>
    </source>
</evidence>